<evidence type="ECO:0000256" key="3">
    <source>
        <dbReference type="ARBA" id="ARBA00022833"/>
    </source>
</evidence>
<proteinExistence type="inferred from homology"/>
<keyword evidence="7" id="KW-1185">Reference proteome</keyword>
<evidence type="ECO:0000259" key="5">
    <source>
        <dbReference type="PROSITE" id="PS51891"/>
    </source>
</evidence>
<dbReference type="EMBL" id="CP067393">
    <property type="protein sequence ID" value="QQP85323.1"/>
    <property type="molecule type" value="Genomic_DNA"/>
</dbReference>
<protein>
    <submittedName>
        <fullName evidence="6">GFA family protein</fullName>
    </submittedName>
</protein>
<name>A0A974RWL5_9GAMM</name>
<evidence type="ECO:0000256" key="2">
    <source>
        <dbReference type="ARBA" id="ARBA00022723"/>
    </source>
</evidence>
<keyword evidence="3" id="KW-0862">Zinc</keyword>
<dbReference type="InterPro" id="IPR006913">
    <property type="entry name" value="CENP-V/GFA"/>
</dbReference>
<evidence type="ECO:0000313" key="6">
    <source>
        <dbReference type="EMBL" id="QQP85323.1"/>
    </source>
</evidence>
<dbReference type="KEGG" id="eaz:JHT90_13205"/>
<comment type="similarity">
    <text evidence="1">Belongs to the Gfa family.</text>
</comment>
<feature type="domain" description="CENP-V/GFA" evidence="5">
    <location>
        <begin position="7"/>
        <end position="120"/>
    </location>
</feature>
<evidence type="ECO:0000313" key="7">
    <source>
        <dbReference type="Proteomes" id="UP000595278"/>
    </source>
</evidence>
<accession>A0A974RWL5</accession>
<dbReference type="PANTHER" id="PTHR33337:SF40">
    <property type="entry name" value="CENP-V_GFA DOMAIN-CONTAINING PROTEIN-RELATED"/>
    <property type="match status" value="1"/>
</dbReference>
<dbReference type="Gene3D" id="3.90.1590.10">
    <property type="entry name" value="glutathione-dependent formaldehyde- activating enzyme (gfa)"/>
    <property type="match status" value="1"/>
</dbReference>
<sequence length="141" mass="15755">MKKTIEVSGNCLCGAVKVSAKISNQLGACHCGFCRHWGGGPLFCVDSVEMPQFDGEGNIAVYSSSEWAERAFCKCCGSHLYYQLKGEKVHYSLSIGLFDNLQDIEFISQIYIDKKPDYYTLANNTEKLTEAEVIALYFPKE</sequence>
<evidence type="ECO:0000256" key="4">
    <source>
        <dbReference type="ARBA" id="ARBA00023239"/>
    </source>
</evidence>
<gene>
    <name evidence="6" type="ORF">JHT90_13205</name>
</gene>
<dbReference type="RefSeq" id="WP_201091799.1">
    <property type="nucleotide sequence ID" value="NZ_CP067393.1"/>
</dbReference>
<dbReference type="SUPFAM" id="SSF51316">
    <property type="entry name" value="Mss4-like"/>
    <property type="match status" value="1"/>
</dbReference>
<reference evidence="6 7" key="1">
    <citation type="submission" date="2021-01" db="EMBL/GenBank/DDBJ databases">
        <title>Entomomonas sp. F2A isolated from a house cricket (Acheta domesticus).</title>
        <authorList>
            <person name="Spergser J."/>
            <person name="Busse H.-J."/>
        </authorList>
    </citation>
    <scope>NUCLEOTIDE SEQUENCE [LARGE SCALE GENOMIC DNA]</scope>
    <source>
        <strain evidence="6 7">F2A</strain>
    </source>
</reference>
<keyword evidence="2" id="KW-0479">Metal-binding</keyword>
<dbReference type="InterPro" id="IPR011057">
    <property type="entry name" value="Mss4-like_sf"/>
</dbReference>
<dbReference type="Proteomes" id="UP000595278">
    <property type="component" value="Chromosome"/>
</dbReference>
<evidence type="ECO:0000256" key="1">
    <source>
        <dbReference type="ARBA" id="ARBA00005495"/>
    </source>
</evidence>
<dbReference type="Pfam" id="PF04828">
    <property type="entry name" value="GFA"/>
    <property type="match status" value="1"/>
</dbReference>
<dbReference type="AlphaFoldDB" id="A0A974RWL5"/>
<dbReference type="PANTHER" id="PTHR33337">
    <property type="entry name" value="GFA DOMAIN-CONTAINING PROTEIN"/>
    <property type="match status" value="1"/>
</dbReference>
<organism evidence="6 7">
    <name type="scientific">Entomomonas asaccharolytica</name>
    <dbReference type="NCBI Taxonomy" id="2785331"/>
    <lineage>
        <taxon>Bacteria</taxon>
        <taxon>Pseudomonadati</taxon>
        <taxon>Pseudomonadota</taxon>
        <taxon>Gammaproteobacteria</taxon>
        <taxon>Pseudomonadales</taxon>
        <taxon>Pseudomonadaceae</taxon>
        <taxon>Entomomonas</taxon>
    </lineage>
</organism>
<dbReference type="GO" id="GO:0016846">
    <property type="term" value="F:carbon-sulfur lyase activity"/>
    <property type="evidence" value="ECO:0007669"/>
    <property type="project" value="InterPro"/>
</dbReference>
<dbReference type="PROSITE" id="PS51891">
    <property type="entry name" value="CENP_V_GFA"/>
    <property type="match status" value="1"/>
</dbReference>
<dbReference type="GO" id="GO:0046872">
    <property type="term" value="F:metal ion binding"/>
    <property type="evidence" value="ECO:0007669"/>
    <property type="project" value="UniProtKB-KW"/>
</dbReference>
<keyword evidence="4" id="KW-0456">Lyase</keyword>